<name>A0ABU2U1H3_9ACTN</name>
<comment type="caution">
    <text evidence="2">The sequence shown here is derived from an EMBL/GenBank/DDBJ whole genome shotgun (WGS) entry which is preliminary data.</text>
</comment>
<dbReference type="Proteomes" id="UP001183809">
    <property type="component" value="Unassembled WGS sequence"/>
</dbReference>
<dbReference type="EMBL" id="JAVREY010000047">
    <property type="protein sequence ID" value="MDT0467076.1"/>
    <property type="molecule type" value="Genomic_DNA"/>
</dbReference>
<proteinExistence type="predicted"/>
<organism evidence="2 3">
    <name type="scientific">Streptomyces gibsoniae</name>
    <dbReference type="NCBI Taxonomy" id="3075529"/>
    <lineage>
        <taxon>Bacteria</taxon>
        <taxon>Bacillati</taxon>
        <taxon>Actinomycetota</taxon>
        <taxon>Actinomycetes</taxon>
        <taxon>Kitasatosporales</taxon>
        <taxon>Streptomycetaceae</taxon>
        <taxon>Streptomyces</taxon>
    </lineage>
</organism>
<reference evidence="3" key="1">
    <citation type="submission" date="2023-07" db="EMBL/GenBank/DDBJ databases">
        <title>30 novel species of actinomycetes from the DSMZ collection.</title>
        <authorList>
            <person name="Nouioui I."/>
        </authorList>
    </citation>
    <scope>NUCLEOTIDE SEQUENCE [LARGE SCALE GENOMIC DNA]</scope>
    <source>
        <strain evidence="3">DSM 41699</strain>
    </source>
</reference>
<feature type="domain" description="Abortive infection protein-like C-terminal" evidence="1">
    <location>
        <begin position="89"/>
        <end position="146"/>
    </location>
</feature>
<evidence type="ECO:0000313" key="2">
    <source>
        <dbReference type="EMBL" id="MDT0467076.1"/>
    </source>
</evidence>
<protein>
    <submittedName>
        <fullName evidence="2">Abortive infection family protein</fullName>
    </submittedName>
</protein>
<evidence type="ECO:0000259" key="1">
    <source>
        <dbReference type="Pfam" id="PF14355"/>
    </source>
</evidence>
<accession>A0ABU2U1H3</accession>
<sequence length="331" mass="36255">MISILVQESLPQAEWLQEESWQAISDHYGRLGAAIAANDRPLVVGSAKELVECVARVVLVAHGRVTGDKDEYDKVLGHAHAVVEHAAEHGLPPNDPLRQIPSAAKKMASQLRELRNRFGTGHGRPVVHEITAEVVEACVHGALVWVRWALARLQTVLLGAVEPLVHDLREGIFSRGNLAARLDAANIPGLEEPEQRRLGVAVGQRSARETFVVRIDGIRACADNPERWPDAYRQGVVEGLFLNEDGQVEARPSISPDCAADVLRHHSAPEQVLAELRDVLGSASWSVLFQQEHPAVITAMREELPRLPGLGQQPWTDIINDLAARAPFGPR</sequence>
<dbReference type="InterPro" id="IPR026001">
    <property type="entry name" value="Abi-like_C"/>
</dbReference>
<dbReference type="Pfam" id="PF14355">
    <property type="entry name" value="Abi_C"/>
    <property type="match status" value="1"/>
</dbReference>
<dbReference type="RefSeq" id="WP_311698538.1">
    <property type="nucleotide sequence ID" value="NZ_JAVREY010000047.1"/>
</dbReference>
<gene>
    <name evidence="2" type="ORF">RM764_29425</name>
</gene>
<keyword evidence="3" id="KW-1185">Reference proteome</keyword>
<evidence type="ECO:0000313" key="3">
    <source>
        <dbReference type="Proteomes" id="UP001183809"/>
    </source>
</evidence>